<organism evidence="2 3">
    <name type="scientific">Heliocybe sulcata</name>
    <dbReference type="NCBI Taxonomy" id="5364"/>
    <lineage>
        <taxon>Eukaryota</taxon>
        <taxon>Fungi</taxon>
        <taxon>Dikarya</taxon>
        <taxon>Basidiomycota</taxon>
        <taxon>Agaricomycotina</taxon>
        <taxon>Agaricomycetes</taxon>
        <taxon>Gloeophyllales</taxon>
        <taxon>Gloeophyllaceae</taxon>
        <taxon>Heliocybe</taxon>
    </lineage>
</organism>
<keyword evidence="3" id="KW-1185">Reference proteome</keyword>
<name>A0A5C3MX41_9AGAM</name>
<feature type="region of interest" description="Disordered" evidence="1">
    <location>
        <begin position="155"/>
        <end position="217"/>
    </location>
</feature>
<sequence>MDFGILSSAISLIIQGKNAVDNVDVDFADAQELCREVVELWDRIDTLIQRCETGAARPELRQRLAELQDEVEPLLLKCRQILQWKERRGASVQIILRFQGEKLKRAIKEVRTRLTVLLEVHRLEETVSSGITQDEQTGLLKDLNQKLADVLTEMRANRSSNNPQTVPIIQVQDDSSPQQKPDEPGKRPRKRTTSNPVLEKERTADNLPLTPFRPPPRPASVYGNALHTPTYTISQECSPWNAHVPGVSPCYPLAAPYAGPFHLAQTDPPWSNPSAQSQIPYLYAGPTFPVAQPYATATYLLPPSISIGPSLSPPPWENSERPTLPQAPVDTDDPPEVALHGSRAPR</sequence>
<dbReference type="AlphaFoldDB" id="A0A5C3MX41"/>
<dbReference type="EMBL" id="ML213514">
    <property type="protein sequence ID" value="TFK50099.1"/>
    <property type="molecule type" value="Genomic_DNA"/>
</dbReference>
<evidence type="ECO:0000313" key="3">
    <source>
        <dbReference type="Proteomes" id="UP000305948"/>
    </source>
</evidence>
<gene>
    <name evidence="2" type="ORF">OE88DRAFT_319427</name>
</gene>
<dbReference type="Proteomes" id="UP000305948">
    <property type="component" value="Unassembled WGS sequence"/>
</dbReference>
<evidence type="ECO:0000313" key="2">
    <source>
        <dbReference type="EMBL" id="TFK50099.1"/>
    </source>
</evidence>
<proteinExistence type="predicted"/>
<feature type="region of interest" description="Disordered" evidence="1">
    <location>
        <begin position="310"/>
        <end position="346"/>
    </location>
</feature>
<feature type="compositionally biased region" description="Polar residues" evidence="1">
    <location>
        <begin position="157"/>
        <end position="179"/>
    </location>
</feature>
<dbReference type="OrthoDB" id="3266407at2759"/>
<accession>A0A5C3MX41</accession>
<reference evidence="2 3" key="1">
    <citation type="journal article" date="2019" name="Nat. Ecol. Evol.">
        <title>Megaphylogeny resolves global patterns of mushroom evolution.</title>
        <authorList>
            <person name="Varga T."/>
            <person name="Krizsan K."/>
            <person name="Foldi C."/>
            <person name="Dima B."/>
            <person name="Sanchez-Garcia M."/>
            <person name="Sanchez-Ramirez S."/>
            <person name="Szollosi G.J."/>
            <person name="Szarkandi J.G."/>
            <person name="Papp V."/>
            <person name="Albert L."/>
            <person name="Andreopoulos W."/>
            <person name="Angelini C."/>
            <person name="Antonin V."/>
            <person name="Barry K.W."/>
            <person name="Bougher N.L."/>
            <person name="Buchanan P."/>
            <person name="Buyck B."/>
            <person name="Bense V."/>
            <person name="Catcheside P."/>
            <person name="Chovatia M."/>
            <person name="Cooper J."/>
            <person name="Damon W."/>
            <person name="Desjardin D."/>
            <person name="Finy P."/>
            <person name="Geml J."/>
            <person name="Haridas S."/>
            <person name="Hughes K."/>
            <person name="Justo A."/>
            <person name="Karasinski D."/>
            <person name="Kautmanova I."/>
            <person name="Kiss B."/>
            <person name="Kocsube S."/>
            <person name="Kotiranta H."/>
            <person name="LaButti K.M."/>
            <person name="Lechner B.E."/>
            <person name="Liimatainen K."/>
            <person name="Lipzen A."/>
            <person name="Lukacs Z."/>
            <person name="Mihaltcheva S."/>
            <person name="Morgado L.N."/>
            <person name="Niskanen T."/>
            <person name="Noordeloos M.E."/>
            <person name="Ohm R.A."/>
            <person name="Ortiz-Santana B."/>
            <person name="Ovrebo C."/>
            <person name="Racz N."/>
            <person name="Riley R."/>
            <person name="Savchenko A."/>
            <person name="Shiryaev A."/>
            <person name="Soop K."/>
            <person name="Spirin V."/>
            <person name="Szebenyi C."/>
            <person name="Tomsovsky M."/>
            <person name="Tulloss R.E."/>
            <person name="Uehling J."/>
            <person name="Grigoriev I.V."/>
            <person name="Vagvolgyi C."/>
            <person name="Papp T."/>
            <person name="Martin F.M."/>
            <person name="Miettinen O."/>
            <person name="Hibbett D.S."/>
            <person name="Nagy L.G."/>
        </authorList>
    </citation>
    <scope>NUCLEOTIDE SEQUENCE [LARGE SCALE GENOMIC DNA]</scope>
    <source>
        <strain evidence="2 3">OMC1185</strain>
    </source>
</reference>
<protein>
    <submittedName>
        <fullName evidence="2">Uncharacterized protein</fullName>
    </submittedName>
</protein>
<evidence type="ECO:0000256" key="1">
    <source>
        <dbReference type="SAM" id="MobiDB-lite"/>
    </source>
</evidence>